<protein>
    <submittedName>
        <fullName evidence="4">Glycerate kinase</fullName>
    </submittedName>
</protein>
<dbReference type="NCBIfam" id="TIGR00045">
    <property type="entry name" value="glycerate kinase"/>
    <property type="match status" value="1"/>
</dbReference>
<dbReference type="GO" id="GO:0008887">
    <property type="term" value="F:glycerate kinase activity"/>
    <property type="evidence" value="ECO:0007669"/>
    <property type="project" value="InterPro"/>
</dbReference>
<proteinExistence type="inferred from homology"/>
<dbReference type="Proteomes" id="UP000612456">
    <property type="component" value="Unassembled WGS sequence"/>
</dbReference>
<dbReference type="SUPFAM" id="SSF110738">
    <property type="entry name" value="Glycerate kinase I"/>
    <property type="match status" value="1"/>
</dbReference>
<dbReference type="Gene3D" id="3.90.1510.10">
    <property type="entry name" value="Glycerate kinase, domain 2"/>
    <property type="match status" value="1"/>
</dbReference>
<dbReference type="GO" id="GO:0031388">
    <property type="term" value="P:organic acid phosphorylation"/>
    <property type="evidence" value="ECO:0007669"/>
    <property type="project" value="InterPro"/>
</dbReference>
<dbReference type="InterPro" id="IPR036129">
    <property type="entry name" value="Glycerate_kinase_sf"/>
</dbReference>
<dbReference type="EMBL" id="BMHP01000001">
    <property type="protein sequence ID" value="GGD46717.1"/>
    <property type="molecule type" value="Genomic_DNA"/>
</dbReference>
<comment type="caution">
    <text evidence="4">The sequence shown here is derived from an EMBL/GenBank/DDBJ whole genome shotgun (WGS) entry which is preliminary data.</text>
</comment>
<name>A0A917DK60_9BACL</name>
<dbReference type="InterPro" id="IPR018193">
    <property type="entry name" value="Glyc_kinase_flavodox-like_fold"/>
</dbReference>
<evidence type="ECO:0000313" key="4">
    <source>
        <dbReference type="EMBL" id="GGD46717.1"/>
    </source>
</evidence>
<dbReference type="PANTHER" id="PTHR21599:SF0">
    <property type="entry name" value="GLYCERATE KINASE"/>
    <property type="match status" value="1"/>
</dbReference>
<gene>
    <name evidence="4" type="primary">glxK</name>
    <name evidence="4" type="ORF">GCM10010911_00260</name>
</gene>
<evidence type="ECO:0000313" key="5">
    <source>
        <dbReference type="Proteomes" id="UP000612456"/>
    </source>
</evidence>
<evidence type="ECO:0000256" key="2">
    <source>
        <dbReference type="ARBA" id="ARBA00022679"/>
    </source>
</evidence>
<reference evidence="4" key="1">
    <citation type="journal article" date="2014" name="Int. J. Syst. Evol. Microbiol.">
        <title>Complete genome sequence of Corynebacterium casei LMG S-19264T (=DSM 44701T), isolated from a smear-ripened cheese.</title>
        <authorList>
            <consortium name="US DOE Joint Genome Institute (JGI-PGF)"/>
            <person name="Walter F."/>
            <person name="Albersmeier A."/>
            <person name="Kalinowski J."/>
            <person name="Ruckert C."/>
        </authorList>
    </citation>
    <scope>NUCLEOTIDE SEQUENCE</scope>
    <source>
        <strain evidence="4">CGMCC 1.15178</strain>
    </source>
</reference>
<keyword evidence="3 4" id="KW-0418">Kinase</keyword>
<keyword evidence="5" id="KW-1185">Reference proteome</keyword>
<reference evidence="4" key="2">
    <citation type="submission" date="2020-09" db="EMBL/GenBank/DDBJ databases">
        <authorList>
            <person name="Sun Q."/>
            <person name="Zhou Y."/>
        </authorList>
    </citation>
    <scope>NUCLEOTIDE SEQUENCE</scope>
    <source>
        <strain evidence="4">CGMCC 1.15178</strain>
    </source>
</reference>
<evidence type="ECO:0000256" key="1">
    <source>
        <dbReference type="ARBA" id="ARBA00006284"/>
    </source>
</evidence>
<dbReference type="InterPro" id="IPR018197">
    <property type="entry name" value="Glycerate_kinase_RE-like"/>
</dbReference>
<comment type="similarity">
    <text evidence="1">Belongs to the glycerate kinase type-1 family.</text>
</comment>
<keyword evidence="2" id="KW-0808">Transferase</keyword>
<sequence>MKAAGPLGHPVDASYAMLADGMAVIEMAAASGLPLLETSERDALAATTFGTGELIRHALDQGSRRIMITLGGSATTDGGMGMAQALGFRFLDDAGTELGFGGGELERLAAIDASAADARLAETEVTVCCDVTNPLYGEQGAAHVFAPQKGADAAAVERLDRGLRRFASVLHSSIGAQVDLLPGGGAAGGMGAGCAALLGAALRPGFSLIAGITGLEEIIAGADLVLTGEGRTDGQTAGGKAPAGVAGLARKHGVPAICISGGLGPGVDALYAQGVTALLSIVDGPMGLEDALAGARPLLARAAENAARIYLAGAAGRRG</sequence>
<dbReference type="InterPro" id="IPR004381">
    <property type="entry name" value="Glycerate_kinase"/>
</dbReference>
<dbReference type="Pfam" id="PF02595">
    <property type="entry name" value="Gly_kinase"/>
    <property type="match status" value="1"/>
</dbReference>
<dbReference type="Gene3D" id="3.40.50.10350">
    <property type="entry name" value="Glycerate kinase, domain 1"/>
    <property type="match status" value="1"/>
</dbReference>
<dbReference type="PANTHER" id="PTHR21599">
    <property type="entry name" value="GLYCERATE KINASE"/>
    <property type="match status" value="1"/>
</dbReference>
<dbReference type="AlphaFoldDB" id="A0A917DK60"/>
<organism evidence="4 5">
    <name type="scientific">Paenibacillus nasutitermitis</name>
    <dbReference type="NCBI Taxonomy" id="1652958"/>
    <lineage>
        <taxon>Bacteria</taxon>
        <taxon>Bacillati</taxon>
        <taxon>Bacillota</taxon>
        <taxon>Bacilli</taxon>
        <taxon>Bacillales</taxon>
        <taxon>Paenibacillaceae</taxon>
        <taxon>Paenibacillus</taxon>
    </lineage>
</organism>
<accession>A0A917DK60</accession>
<evidence type="ECO:0000256" key="3">
    <source>
        <dbReference type="ARBA" id="ARBA00022777"/>
    </source>
</evidence>